<keyword evidence="1" id="KW-0472">Membrane</keyword>
<evidence type="ECO:0000256" key="1">
    <source>
        <dbReference type="SAM" id="Phobius"/>
    </source>
</evidence>
<organism evidence="2 3">
    <name type="scientific">Vanilla planifolia</name>
    <name type="common">Vanilla</name>
    <dbReference type="NCBI Taxonomy" id="51239"/>
    <lineage>
        <taxon>Eukaryota</taxon>
        <taxon>Viridiplantae</taxon>
        <taxon>Streptophyta</taxon>
        <taxon>Embryophyta</taxon>
        <taxon>Tracheophyta</taxon>
        <taxon>Spermatophyta</taxon>
        <taxon>Magnoliopsida</taxon>
        <taxon>Liliopsida</taxon>
        <taxon>Asparagales</taxon>
        <taxon>Orchidaceae</taxon>
        <taxon>Vanilloideae</taxon>
        <taxon>Vanilleae</taxon>
        <taxon>Vanilla</taxon>
    </lineage>
</organism>
<sequence>MALRRVKGEQWTELLSWEPRAFVYHNFLLIPEQKIWAYVDLIVVYGMLYYLLLSHD</sequence>
<dbReference type="OrthoDB" id="734129at2759"/>
<reference evidence="2 3" key="1">
    <citation type="journal article" date="2020" name="Nat. Food">
        <title>A phased Vanilla planifolia genome enables genetic improvement of flavour and production.</title>
        <authorList>
            <person name="Hasing T."/>
            <person name="Tang H."/>
            <person name="Brym M."/>
            <person name="Khazi F."/>
            <person name="Huang T."/>
            <person name="Chambers A.H."/>
        </authorList>
    </citation>
    <scope>NUCLEOTIDE SEQUENCE [LARGE SCALE GENOMIC DNA]</scope>
    <source>
        <tissue evidence="2">Leaf</tissue>
    </source>
</reference>
<feature type="transmembrane region" description="Helical" evidence="1">
    <location>
        <begin position="35"/>
        <end position="53"/>
    </location>
</feature>
<keyword evidence="1" id="KW-0812">Transmembrane</keyword>
<proteinExistence type="predicted"/>
<comment type="caution">
    <text evidence="2">The sequence shown here is derived from an EMBL/GenBank/DDBJ whole genome shotgun (WGS) entry which is preliminary data.</text>
</comment>
<evidence type="ECO:0000313" key="2">
    <source>
        <dbReference type="EMBL" id="KAG0473164.1"/>
    </source>
</evidence>
<dbReference type="AlphaFoldDB" id="A0A835QIE7"/>
<dbReference type="Proteomes" id="UP000636800">
    <property type="component" value="Chromosome 7"/>
</dbReference>
<keyword evidence="1" id="KW-1133">Transmembrane helix</keyword>
<gene>
    <name evidence="2" type="ORF">HPP92_015021</name>
</gene>
<protein>
    <submittedName>
        <fullName evidence="2">Uncharacterized protein</fullName>
    </submittedName>
</protein>
<name>A0A835QIE7_VANPL</name>
<keyword evidence="3" id="KW-1185">Reference proteome</keyword>
<accession>A0A835QIE7</accession>
<evidence type="ECO:0000313" key="3">
    <source>
        <dbReference type="Proteomes" id="UP000636800"/>
    </source>
</evidence>
<dbReference type="EMBL" id="JADCNL010000007">
    <property type="protein sequence ID" value="KAG0473164.1"/>
    <property type="molecule type" value="Genomic_DNA"/>
</dbReference>